<dbReference type="PANTHER" id="PTHR11761:SF3">
    <property type="entry name" value="LARGE RIBOSOMAL SUBUNIT PROTEIN UL14M"/>
    <property type="match status" value="1"/>
</dbReference>
<dbReference type="PANTHER" id="PTHR11761">
    <property type="entry name" value="50S/60S RIBOSOMAL PROTEIN L14/L23"/>
    <property type="match status" value="1"/>
</dbReference>
<proteinExistence type="inferred from homology"/>
<organism evidence="6 7">
    <name type="scientific">Candidatus Shapirobacteria bacterium CG06_land_8_20_14_3_00_40_12</name>
    <dbReference type="NCBI Taxonomy" id="1974881"/>
    <lineage>
        <taxon>Bacteria</taxon>
        <taxon>Candidatus Shapironibacteriota</taxon>
    </lineage>
</organism>
<dbReference type="InterPro" id="IPR000218">
    <property type="entry name" value="Ribosomal_uL14"/>
</dbReference>
<gene>
    <name evidence="3" type="primary">rplN</name>
    <name evidence="6" type="ORF">COS78_01860</name>
</gene>
<dbReference type="AlphaFoldDB" id="A0A2M7ASA5"/>
<comment type="similarity">
    <text evidence="3 4">Belongs to the universal ribosomal protein uL14 family.</text>
</comment>
<evidence type="ECO:0000256" key="1">
    <source>
        <dbReference type="ARBA" id="ARBA00022980"/>
    </source>
</evidence>
<dbReference type="InterPro" id="IPR019972">
    <property type="entry name" value="Ribosomal_uL14_CS"/>
</dbReference>
<keyword evidence="3 5" id="KW-0694">RNA-binding</keyword>
<accession>A0A2M7ASA5</accession>
<keyword evidence="3 5" id="KW-0699">rRNA-binding</keyword>
<dbReference type="InterPro" id="IPR005745">
    <property type="entry name" value="Ribosomal_uL14_bac-type"/>
</dbReference>
<evidence type="ECO:0000256" key="2">
    <source>
        <dbReference type="ARBA" id="ARBA00023274"/>
    </source>
</evidence>
<evidence type="ECO:0000256" key="4">
    <source>
        <dbReference type="RuleBase" id="RU003949"/>
    </source>
</evidence>
<dbReference type="Proteomes" id="UP000231407">
    <property type="component" value="Unassembled WGS sequence"/>
</dbReference>
<dbReference type="SMART" id="SM01374">
    <property type="entry name" value="Ribosomal_L14"/>
    <property type="match status" value="1"/>
</dbReference>
<dbReference type="GO" id="GO:0006412">
    <property type="term" value="P:translation"/>
    <property type="evidence" value="ECO:0007669"/>
    <property type="project" value="UniProtKB-UniRule"/>
</dbReference>
<dbReference type="HAMAP" id="MF_01367">
    <property type="entry name" value="Ribosomal_uL14"/>
    <property type="match status" value="1"/>
</dbReference>
<dbReference type="EMBL" id="PEWA01000023">
    <property type="protein sequence ID" value="PIU73502.1"/>
    <property type="molecule type" value="Genomic_DNA"/>
</dbReference>
<sequence>MLQLRTIIHPADNCGAKALQIMHIYVGSKHKQAGIGDIVLGVVKEAIPNALVKKKEKVRAVIVRTKKEMGRQDGSYIRFSDNAGVIIDTQNNPRGTRIFGPIAREIKDAGFTKIASMAKEVY</sequence>
<comment type="caution">
    <text evidence="6">The sequence shown here is derived from an EMBL/GenBank/DDBJ whole genome shotgun (WGS) entry which is preliminary data.</text>
</comment>
<dbReference type="PROSITE" id="PS00049">
    <property type="entry name" value="RIBOSOMAL_L14"/>
    <property type="match status" value="1"/>
</dbReference>
<keyword evidence="2 3" id="KW-0687">Ribonucleoprotein</keyword>
<dbReference type="NCBIfam" id="TIGR01067">
    <property type="entry name" value="rplN_bact"/>
    <property type="match status" value="1"/>
</dbReference>
<evidence type="ECO:0000256" key="3">
    <source>
        <dbReference type="HAMAP-Rule" id="MF_01367"/>
    </source>
</evidence>
<evidence type="ECO:0000313" key="7">
    <source>
        <dbReference type="Proteomes" id="UP000231407"/>
    </source>
</evidence>
<evidence type="ECO:0000256" key="5">
    <source>
        <dbReference type="RuleBase" id="RU003950"/>
    </source>
</evidence>
<evidence type="ECO:0000313" key="6">
    <source>
        <dbReference type="EMBL" id="PIU73502.1"/>
    </source>
</evidence>
<protein>
    <recommendedName>
        <fullName evidence="3">Large ribosomal subunit protein uL14</fullName>
    </recommendedName>
</protein>
<dbReference type="Gene3D" id="2.40.150.20">
    <property type="entry name" value="Ribosomal protein L14"/>
    <property type="match status" value="1"/>
</dbReference>
<dbReference type="SUPFAM" id="SSF50193">
    <property type="entry name" value="Ribosomal protein L14"/>
    <property type="match status" value="1"/>
</dbReference>
<dbReference type="GO" id="GO:0003735">
    <property type="term" value="F:structural constituent of ribosome"/>
    <property type="evidence" value="ECO:0007669"/>
    <property type="project" value="InterPro"/>
</dbReference>
<dbReference type="GO" id="GO:0015934">
    <property type="term" value="C:large ribosomal subunit"/>
    <property type="evidence" value="ECO:0007669"/>
    <property type="project" value="InterPro"/>
</dbReference>
<dbReference type="Pfam" id="PF00238">
    <property type="entry name" value="Ribosomal_L14"/>
    <property type="match status" value="1"/>
</dbReference>
<reference evidence="7" key="1">
    <citation type="submission" date="2017-09" db="EMBL/GenBank/DDBJ databases">
        <title>Depth-based differentiation of microbial function through sediment-hosted aquifers and enrichment of novel symbionts in the deep terrestrial subsurface.</title>
        <authorList>
            <person name="Probst A.J."/>
            <person name="Ladd B."/>
            <person name="Jarett J.K."/>
            <person name="Geller-Mcgrath D.E."/>
            <person name="Sieber C.M.K."/>
            <person name="Emerson J.B."/>
            <person name="Anantharaman K."/>
            <person name="Thomas B.C."/>
            <person name="Malmstrom R."/>
            <person name="Stieglmeier M."/>
            <person name="Klingl A."/>
            <person name="Woyke T."/>
            <person name="Ryan C.M."/>
            <person name="Banfield J.F."/>
        </authorList>
    </citation>
    <scope>NUCLEOTIDE SEQUENCE [LARGE SCALE GENOMIC DNA]</scope>
</reference>
<comment type="function">
    <text evidence="3 5">Binds to 23S rRNA. Forms part of two intersubunit bridges in the 70S ribosome.</text>
</comment>
<dbReference type="InterPro" id="IPR036853">
    <property type="entry name" value="Ribosomal_uL14_sf"/>
</dbReference>
<keyword evidence="1 3" id="KW-0689">Ribosomal protein</keyword>
<dbReference type="GO" id="GO:0070180">
    <property type="term" value="F:large ribosomal subunit rRNA binding"/>
    <property type="evidence" value="ECO:0007669"/>
    <property type="project" value="TreeGrafter"/>
</dbReference>
<name>A0A2M7ASA5_9BACT</name>
<comment type="subunit">
    <text evidence="3">Part of the 50S ribosomal subunit. Forms a cluster with proteins L3 and L19. In the 70S ribosome, L14 and L19 interact and together make contacts with the 16S rRNA in bridges B5 and B8.</text>
</comment>
<dbReference type="CDD" id="cd00337">
    <property type="entry name" value="Ribosomal_uL14"/>
    <property type="match status" value="1"/>
</dbReference>